<dbReference type="PANTHER" id="PTHR30590:SF2">
    <property type="entry name" value="INNER MEMBRANE PROTEIN"/>
    <property type="match status" value="1"/>
</dbReference>
<organism evidence="3 4">
    <name type="scientific">Litorilituus lipolyticus</name>
    <dbReference type="NCBI Taxonomy" id="2491017"/>
    <lineage>
        <taxon>Bacteria</taxon>
        <taxon>Pseudomonadati</taxon>
        <taxon>Pseudomonadota</taxon>
        <taxon>Gammaproteobacteria</taxon>
        <taxon>Alteromonadales</taxon>
        <taxon>Colwelliaceae</taxon>
        <taxon>Litorilituus</taxon>
    </lineage>
</organism>
<reference evidence="3 4" key="1">
    <citation type="submission" date="2019-01" db="EMBL/GenBank/DDBJ databases">
        <title>Litorilituus lipolytica sp. nov., isolated from intertidal sand of the Yellow Sea in China.</title>
        <authorList>
            <person name="Liu A."/>
        </authorList>
    </citation>
    <scope>NUCLEOTIDE SEQUENCE [LARGE SCALE GENOMIC DNA]</scope>
    <source>
        <strain evidence="3 4">RZ04</strain>
    </source>
</reference>
<feature type="transmembrane region" description="Helical" evidence="1">
    <location>
        <begin position="9"/>
        <end position="27"/>
    </location>
</feature>
<name>A0A502KR66_9GAMM</name>
<feature type="transmembrane region" description="Helical" evidence="1">
    <location>
        <begin position="304"/>
        <end position="322"/>
    </location>
</feature>
<feature type="transmembrane region" description="Helical" evidence="1">
    <location>
        <begin position="192"/>
        <end position="221"/>
    </location>
</feature>
<evidence type="ECO:0000259" key="2">
    <source>
        <dbReference type="Pfam" id="PF04235"/>
    </source>
</evidence>
<dbReference type="Pfam" id="PF04235">
    <property type="entry name" value="DUF418"/>
    <property type="match status" value="1"/>
</dbReference>
<sequence length="386" mass="44066">MTRLVSIDILRGIAILGILFMNITYHANIELGYISLDVAILSDEIISIFNTLFVDGRFRSLFCLLFGVGLAIQYESCLKKNGEPIPFLKTRLNWLFVFGFIHGVFIFGGDILMLYSLSGMLVIKSLDLSLEPLFQKAKQYLVIGSILSLIIFLLVIGTYDSSESISRGSETYLEQINRWYGNYFYQVKTQSVFSLGLLLLSFFFIFWEIAGLMYLGIYLYRSDFFHKGFENSTFIKVLIAGILLSILSLLPQLMAIPGERDVKEVIASVPAIFIALIYAHIIVKIANNKSKLLTLLASSGKLAFTLYIMQSICMAILLRWIIPEFNIHATLLDYFLIAVIFIILQLTLAQAYLRYFEQGPLEFLWRKLYLKNMKSNQLKLSNDHDT</sequence>
<feature type="transmembrane region" description="Helical" evidence="1">
    <location>
        <begin position="139"/>
        <end position="159"/>
    </location>
</feature>
<protein>
    <submittedName>
        <fullName evidence="3">DUF418 domain-containing protein</fullName>
    </submittedName>
</protein>
<dbReference type="OrthoDB" id="9807744at2"/>
<evidence type="ECO:0000313" key="4">
    <source>
        <dbReference type="Proteomes" id="UP000315303"/>
    </source>
</evidence>
<feature type="transmembrane region" description="Helical" evidence="1">
    <location>
        <begin position="94"/>
        <end position="118"/>
    </location>
</feature>
<evidence type="ECO:0000256" key="1">
    <source>
        <dbReference type="SAM" id="Phobius"/>
    </source>
</evidence>
<dbReference type="EMBL" id="SAWY01000027">
    <property type="protein sequence ID" value="TPH14026.1"/>
    <property type="molecule type" value="Genomic_DNA"/>
</dbReference>
<gene>
    <name evidence="3" type="ORF">EPA86_13035</name>
</gene>
<dbReference type="PANTHER" id="PTHR30590">
    <property type="entry name" value="INNER MEMBRANE PROTEIN"/>
    <property type="match status" value="1"/>
</dbReference>
<keyword evidence="1" id="KW-0812">Transmembrane</keyword>
<keyword evidence="1" id="KW-0472">Membrane</keyword>
<accession>A0A502KR66</accession>
<evidence type="ECO:0000313" key="3">
    <source>
        <dbReference type="EMBL" id="TPH14026.1"/>
    </source>
</evidence>
<keyword evidence="1" id="KW-1133">Transmembrane helix</keyword>
<feature type="transmembrane region" description="Helical" evidence="1">
    <location>
        <begin position="265"/>
        <end position="283"/>
    </location>
</feature>
<feature type="transmembrane region" description="Helical" evidence="1">
    <location>
        <begin position="233"/>
        <end position="253"/>
    </location>
</feature>
<dbReference type="InterPro" id="IPR052529">
    <property type="entry name" value="Bact_Transport_Assoc"/>
</dbReference>
<dbReference type="InterPro" id="IPR007349">
    <property type="entry name" value="DUF418"/>
</dbReference>
<proteinExistence type="predicted"/>
<feature type="domain" description="DUF418" evidence="2">
    <location>
        <begin position="219"/>
        <end position="369"/>
    </location>
</feature>
<comment type="caution">
    <text evidence="3">The sequence shown here is derived from an EMBL/GenBank/DDBJ whole genome shotgun (WGS) entry which is preliminary data.</text>
</comment>
<dbReference type="AlphaFoldDB" id="A0A502KR66"/>
<dbReference type="RefSeq" id="WP_140604280.1">
    <property type="nucleotide sequence ID" value="NZ_SAWY01000027.1"/>
</dbReference>
<dbReference type="Proteomes" id="UP000315303">
    <property type="component" value="Unassembled WGS sequence"/>
</dbReference>
<keyword evidence="4" id="KW-1185">Reference proteome</keyword>
<feature type="transmembrane region" description="Helical" evidence="1">
    <location>
        <begin position="334"/>
        <end position="353"/>
    </location>
</feature>